<dbReference type="EMBL" id="CAJNOI010001364">
    <property type="protein sequence ID" value="CAF1407647.1"/>
    <property type="molecule type" value="Genomic_DNA"/>
</dbReference>
<dbReference type="EMBL" id="CAJNOM010001691">
    <property type="protein sequence ID" value="CAF1616493.1"/>
    <property type="molecule type" value="Genomic_DNA"/>
</dbReference>
<dbReference type="AlphaFoldDB" id="A0A816BVD7"/>
<comment type="caution">
    <text evidence="3">The sequence shown here is derived from an EMBL/GenBank/DDBJ whole genome shotgun (WGS) entry which is preliminary data.</text>
</comment>
<evidence type="ECO:0000259" key="1">
    <source>
        <dbReference type="Pfam" id="PF00550"/>
    </source>
</evidence>
<dbReference type="Gene3D" id="1.10.1200.10">
    <property type="entry name" value="ACP-like"/>
    <property type="match status" value="1"/>
</dbReference>
<proteinExistence type="predicted"/>
<dbReference type="OrthoDB" id="10177185at2759"/>
<dbReference type="InterPro" id="IPR036736">
    <property type="entry name" value="ACP-like_sf"/>
</dbReference>
<evidence type="ECO:0000313" key="2">
    <source>
        <dbReference type="EMBL" id="CAF1407647.1"/>
    </source>
</evidence>
<reference evidence="3" key="1">
    <citation type="submission" date="2021-02" db="EMBL/GenBank/DDBJ databases">
        <authorList>
            <person name="Nowell W R."/>
        </authorList>
    </citation>
    <scope>NUCLEOTIDE SEQUENCE</scope>
</reference>
<protein>
    <recommendedName>
        <fullName evidence="1">Carrier domain-containing protein</fullName>
    </recommendedName>
</protein>
<feature type="domain" description="Carrier" evidence="1">
    <location>
        <begin position="51"/>
        <end position="111"/>
    </location>
</feature>
<name>A0A816BVD7_9BILA</name>
<dbReference type="InterPro" id="IPR009081">
    <property type="entry name" value="PP-bd_ACP"/>
</dbReference>
<gene>
    <name evidence="2" type="ORF">BJG266_LOCUS38022</name>
    <name evidence="3" type="ORF">QVE165_LOCUS54906</name>
</gene>
<organism evidence="3 4">
    <name type="scientific">Adineta steineri</name>
    <dbReference type="NCBI Taxonomy" id="433720"/>
    <lineage>
        <taxon>Eukaryota</taxon>
        <taxon>Metazoa</taxon>
        <taxon>Spiralia</taxon>
        <taxon>Gnathifera</taxon>
        <taxon>Rotifera</taxon>
        <taxon>Eurotatoria</taxon>
        <taxon>Bdelloidea</taxon>
        <taxon>Adinetida</taxon>
        <taxon>Adinetidae</taxon>
        <taxon>Adineta</taxon>
    </lineage>
</organism>
<dbReference type="SUPFAM" id="SSF47336">
    <property type="entry name" value="ACP-like"/>
    <property type="match status" value="1"/>
</dbReference>
<dbReference type="Pfam" id="PF00550">
    <property type="entry name" value="PP-binding"/>
    <property type="match status" value="1"/>
</dbReference>
<dbReference type="Proteomes" id="UP000663832">
    <property type="component" value="Unassembled WGS sequence"/>
</dbReference>
<evidence type="ECO:0000313" key="3">
    <source>
        <dbReference type="EMBL" id="CAF1616493.1"/>
    </source>
</evidence>
<accession>A0A816BVD7</accession>
<dbReference type="Proteomes" id="UP000663877">
    <property type="component" value="Unassembled WGS sequence"/>
</dbReference>
<keyword evidence="4" id="KW-1185">Reference proteome</keyword>
<evidence type="ECO:0000313" key="4">
    <source>
        <dbReference type="Proteomes" id="UP000663832"/>
    </source>
</evidence>
<sequence length="121" mass="13948">MQFYMKKIRNRKKLEKLANGKINRKLLLPPDFLSIVSNYISNIPSTSVERQLQKIFSQAFHVEFPPIEVPFGQLRGTSLDAIHAFTLIRQQLCTNIDIGLLFTNPSIRQLAITIEFFLISN</sequence>